<organism evidence="2 3">
    <name type="scientific">Cellulomonas wangleii</name>
    <dbReference type="NCBI Taxonomy" id="2816956"/>
    <lineage>
        <taxon>Bacteria</taxon>
        <taxon>Bacillati</taxon>
        <taxon>Actinomycetota</taxon>
        <taxon>Actinomycetes</taxon>
        <taxon>Micrococcales</taxon>
        <taxon>Cellulomonadaceae</taxon>
        <taxon>Cellulomonas</taxon>
    </lineage>
</organism>
<dbReference type="InterPro" id="IPR039261">
    <property type="entry name" value="FNR_nucleotide-bd"/>
</dbReference>
<dbReference type="EMBL" id="CP074405">
    <property type="protein sequence ID" value="QVI61575.1"/>
    <property type="molecule type" value="Genomic_DNA"/>
</dbReference>
<evidence type="ECO:0000313" key="3">
    <source>
        <dbReference type="Proteomes" id="UP000677804"/>
    </source>
</evidence>
<dbReference type="InterPro" id="IPR017938">
    <property type="entry name" value="Riboflavin_synthase-like_b-brl"/>
</dbReference>
<dbReference type="PANTHER" id="PTHR30157">
    <property type="entry name" value="FERRIC REDUCTASE, NADPH-DEPENDENT"/>
    <property type="match status" value="1"/>
</dbReference>
<dbReference type="CDD" id="cd06193">
    <property type="entry name" value="siderophore_interacting"/>
    <property type="match status" value="1"/>
</dbReference>
<dbReference type="PANTHER" id="PTHR30157:SF0">
    <property type="entry name" value="NADPH-DEPENDENT FERRIC-CHELATE REDUCTASE"/>
    <property type="match status" value="1"/>
</dbReference>
<dbReference type="InterPro" id="IPR007037">
    <property type="entry name" value="SIP_rossman_dom"/>
</dbReference>
<proteinExistence type="predicted"/>
<accession>A0ABX8D294</accession>
<reference evidence="2 3" key="1">
    <citation type="submission" date="2021-05" db="EMBL/GenBank/DDBJ databases">
        <title>Novel species in genus Cellulomonas.</title>
        <authorList>
            <person name="Zhang G."/>
        </authorList>
    </citation>
    <scope>NUCLEOTIDE SEQUENCE [LARGE SCALE GENOMIC DNA]</scope>
    <source>
        <strain evidence="3">zg-ZUI222</strain>
    </source>
</reference>
<dbReference type="PROSITE" id="PS51384">
    <property type="entry name" value="FAD_FR"/>
    <property type="match status" value="1"/>
</dbReference>
<sequence length="279" mass="30284">MTDHDRSHLPVAARVVAVTDLTPRMRRVTFAGPEVEAYLSGRSVPNVKLYFPRPDGELDLPERAGHRYTWQPGQRERVRTYTVRRVHPDGSAIDVDLVRHGDAGVASAWVERVRVGDRLGLLGGGGLVPGLCDWLLLVADETGLPAAAAILEALPGTTRGVALLEVADAAEEQVLAGPAGVQVRWLHRDGAQPGTTTLLQDAMAEVDLPGEGGARVWVSAESQVVRFARGHLRDLGFDRRRQLVIGYWHRGLSEVGYAVESDHDRVDGELEVEAAAARP</sequence>
<evidence type="ECO:0000259" key="1">
    <source>
        <dbReference type="PROSITE" id="PS51384"/>
    </source>
</evidence>
<keyword evidence="3" id="KW-1185">Reference proteome</keyword>
<dbReference type="Proteomes" id="UP000677804">
    <property type="component" value="Chromosome"/>
</dbReference>
<dbReference type="InterPro" id="IPR013113">
    <property type="entry name" value="SIP_FAD-bd"/>
</dbReference>
<protein>
    <submittedName>
        <fullName evidence="2">Siderophore-interacting protein</fullName>
    </submittedName>
</protein>
<feature type="domain" description="FAD-binding FR-type" evidence="1">
    <location>
        <begin position="8"/>
        <end position="131"/>
    </location>
</feature>
<dbReference type="SUPFAM" id="SSF63380">
    <property type="entry name" value="Riboflavin synthase domain-like"/>
    <property type="match status" value="1"/>
</dbReference>
<dbReference type="InterPro" id="IPR039374">
    <property type="entry name" value="SIP_fam"/>
</dbReference>
<dbReference type="Gene3D" id="2.40.30.10">
    <property type="entry name" value="Translation factors"/>
    <property type="match status" value="1"/>
</dbReference>
<evidence type="ECO:0000313" key="2">
    <source>
        <dbReference type="EMBL" id="QVI61575.1"/>
    </source>
</evidence>
<dbReference type="Pfam" id="PF08021">
    <property type="entry name" value="FAD_binding_9"/>
    <property type="match status" value="1"/>
</dbReference>
<dbReference type="Pfam" id="PF04954">
    <property type="entry name" value="SIP"/>
    <property type="match status" value="1"/>
</dbReference>
<dbReference type="InterPro" id="IPR017927">
    <property type="entry name" value="FAD-bd_FR_type"/>
</dbReference>
<dbReference type="RefSeq" id="WP_207339153.1">
    <property type="nucleotide sequence ID" value="NZ_CP074405.1"/>
</dbReference>
<dbReference type="Gene3D" id="3.40.50.80">
    <property type="entry name" value="Nucleotide-binding domain of ferredoxin-NADP reductase (FNR) module"/>
    <property type="match status" value="1"/>
</dbReference>
<name>A0ABX8D294_9CELL</name>
<gene>
    <name evidence="2" type="ORF">KG103_14020</name>
</gene>